<feature type="non-terminal residue" evidence="2">
    <location>
        <position position="62"/>
    </location>
</feature>
<evidence type="ECO:0000256" key="1">
    <source>
        <dbReference type="SAM" id="MobiDB-lite"/>
    </source>
</evidence>
<feature type="non-terminal residue" evidence="2">
    <location>
        <position position="1"/>
    </location>
</feature>
<dbReference type="EMBL" id="HAEC01013460">
    <property type="protein sequence ID" value="SBQ81677.1"/>
    <property type="molecule type" value="Transcribed_RNA"/>
</dbReference>
<reference evidence="2" key="2">
    <citation type="submission" date="2016-06" db="EMBL/GenBank/DDBJ databases">
        <title>The genome of a short-lived fish provides insights into sex chromosome evolution and the genetic control of aging.</title>
        <authorList>
            <person name="Reichwald K."/>
            <person name="Felder M."/>
            <person name="Petzold A."/>
            <person name="Koch P."/>
            <person name="Groth M."/>
            <person name="Platzer M."/>
        </authorList>
    </citation>
    <scope>NUCLEOTIDE SEQUENCE</scope>
    <source>
        <tissue evidence="2">Brain</tissue>
    </source>
</reference>
<feature type="compositionally biased region" description="Low complexity" evidence="1">
    <location>
        <begin position="40"/>
        <end position="50"/>
    </location>
</feature>
<feature type="region of interest" description="Disordered" evidence="1">
    <location>
        <begin position="29"/>
        <end position="62"/>
    </location>
</feature>
<evidence type="ECO:0000313" key="2">
    <source>
        <dbReference type="EMBL" id="SBQ81677.1"/>
    </source>
</evidence>
<organism evidence="2">
    <name type="scientific">Nothobranchius korthausae</name>
    <dbReference type="NCBI Taxonomy" id="1143690"/>
    <lineage>
        <taxon>Eukaryota</taxon>
        <taxon>Metazoa</taxon>
        <taxon>Chordata</taxon>
        <taxon>Craniata</taxon>
        <taxon>Vertebrata</taxon>
        <taxon>Euteleostomi</taxon>
        <taxon>Actinopterygii</taxon>
        <taxon>Neopterygii</taxon>
        <taxon>Teleostei</taxon>
        <taxon>Neoteleostei</taxon>
        <taxon>Acanthomorphata</taxon>
        <taxon>Ovalentaria</taxon>
        <taxon>Atherinomorphae</taxon>
        <taxon>Cyprinodontiformes</taxon>
        <taxon>Nothobranchiidae</taxon>
        <taxon>Nothobranchius</taxon>
    </lineage>
</organism>
<reference evidence="2" key="1">
    <citation type="submission" date="2016-05" db="EMBL/GenBank/DDBJ databases">
        <authorList>
            <person name="Lavstsen T."/>
            <person name="Jespersen J.S."/>
        </authorList>
    </citation>
    <scope>NUCLEOTIDE SEQUENCE</scope>
    <source>
        <tissue evidence="2">Brain</tissue>
    </source>
</reference>
<accession>A0A1A8HE74</accession>
<dbReference type="AlphaFoldDB" id="A0A1A8HE74"/>
<gene>
    <name evidence="2" type="primary">Nfu_g_1_015436</name>
</gene>
<protein>
    <submittedName>
        <fullName evidence="2">Uncharacterized protein</fullName>
    </submittedName>
</protein>
<proteinExistence type="predicted"/>
<name>A0A1A8HE74_9TELE</name>
<sequence length="62" mass="6556">FFLLPTPRPTCDFVSGSCWPSGARLKSRRSRFRVQDDSKGSGSVVAAGGKNTQVPVGHPVPG</sequence>